<dbReference type="InParanoid" id="A0A6M4H7J2"/>
<evidence type="ECO:0000256" key="1">
    <source>
        <dbReference type="SAM" id="SignalP"/>
    </source>
</evidence>
<dbReference type="PIRSF" id="PIRSF036704">
    <property type="entry name" value="UCP036704"/>
    <property type="match status" value="1"/>
</dbReference>
<name>A0A6M4H7J2_9PROT</name>
<dbReference type="InterPro" id="IPR014177">
    <property type="entry name" value="Formate_DH_TAT-contain"/>
</dbReference>
<dbReference type="PROSITE" id="PS51318">
    <property type="entry name" value="TAT"/>
    <property type="match status" value="1"/>
</dbReference>
<feature type="signal peptide" evidence="1">
    <location>
        <begin position="1"/>
        <end position="26"/>
    </location>
</feature>
<protein>
    <recommendedName>
        <fullName evidence="4">Formate dehydrogenase region TAT target</fullName>
    </recommendedName>
</protein>
<organism evidence="2 3">
    <name type="scientific">Usitatibacter palustris</name>
    <dbReference type="NCBI Taxonomy" id="2732487"/>
    <lineage>
        <taxon>Bacteria</taxon>
        <taxon>Pseudomonadati</taxon>
        <taxon>Pseudomonadota</taxon>
        <taxon>Betaproteobacteria</taxon>
        <taxon>Nitrosomonadales</taxon>
        <taxon>Usitatibacteraceae</taxon>
        <taxon>Usitatibacter</taxon>
    </lineage>
</organism>
<accession>A0A6M4H7J2</accession>
<feature type="chain" id="PRO_5026694575" description="Formate dehydrogenase region TAT target" evidence="1">
    <location>
        <begin position="27"/>
        <end position="64"/>
    </location>
</feature>
<dbReference type="RefSeq" id="WP_171162965.1">
    <property type="nucleotide sequence ID" value="NZ_CP053073.1"/>
</dbReference>
<evidence type="ECO:0000313" key="2">
    <source>
        <dbReference type="EMBL" id="QJR15576.1"/>
    </source>
</evidence>
<proteinExistence type="predicted"/>
<evidence type="ECO:0008006" key="4">
    <source>
        <dbReference type="Google" id="ProtNLM"/>
    </source>
</evidence>
<keyword evidence="3" id="KW-1185">Reference proteome</keyword>
<dbReference type="Proteomes" id="UP000503096">
    <property type="component" value="Chromosome"/>
</dbReference>
<reference evidence="2 3" key="1">
    <citation type="submission" date="2020-04" db="EMBL/GenBank/DDBJ databases">
        <title>Usitatibacter rugosus gen. nov., sp. nov. and Usitatibacter palustris sp. nov., novel members of Usitatibacteraceae fam. nov. within the order Nitrosomonadales isolated from soil.</title>
        <authorList>
            <person name="Huber K.J."/>
            <person name="Neumann-Schaal M."/>
            <person name="Geppert A."/>
            <person name="Luckner M."/>
            <person name="Wanner G."/>
            <person name="Overmann J."/>
        </authorList>
    </citation>
    <scope>NUCLEOTIDE SEQUENCE [LARGE SCALE GENOMIC DNA]</scope>
    <source>
        <strain evidence="2 3">Swamp67</strain>
    </source>
</reference>
<keyword evidence="1" id="KW-0732">Signal</keyword>
<evidence type="ECO:0000313" key="3">
    <source>
        <dbReference type="Proteomes" id="UP000503096"/>
    </source>
</evidence>
<dbReference type="KEGG" id="upl:DSM104440_02398"/>
<sequence>MKTAKPNARRNFLLAASAGTAGVAAAVVTGRKAASPGALDAPEQKARGYHVSAHIEKYYRTTES</sequence>
<dbReference type="AlphaFoldDB" id="A0A6M4H7J2"/>
<dbReference type="EMBL" id="CP053073">
    <property type="protein sequence ID" value="QJR15576.1"/>
    <property type="molecule type" value="Genomic_DNA"/>
</dbReference>
<gene>
    <name evidence="2" type="ORF">DSM104440_02398</name>
</gene>
<dbReference type="InterPro" id="IPR006311">
    <property type="entry name" value="TAT_signal"/>
</dbReference>